<dbReference type="Gene3D" id="3.90.1200.10">
    <property type="match status" value="1"/>
</dbReference>
<dbReference type="Proteomes" id="UP001175228">
    <property type="component" value="Unassembled WGS sequence"/>
</dbReference>
<dbReference type="InterPro" id="IPR051678">
    <property type="entry name" value="AGP_Transferase"/>
</dbReference>
<dbReference type="GO" id="GO:0016301">
    <property type="term" value="F:kinase activity"/>
    <property type="evidence" value="ECO:0007669"/>
    <property type="project" value="UniProtKB-KW"/>
</dbReference>
<sequence length="281" mass="32419">MRKSSKKTDLWLPASYDDLNNLPRDTFLFIPRWGSKVVRTQPGVVIKYIGNFDEEVNCMTFARRHLSSVRIPRVLHHPGNARNRAYWNPLTIPKVWYLCMEEIPGQRLEDVIGTMTETQLRHIASQLRALLDEMKSIKSRTLGSVTGGPFRNQYFFLYVLEPRFAWENTAEFINHYRALLNCLGNSDYTEKILSPLPCNSAIRFSHGDLVPKNIIVDGSTITGVVDWAMAGFYPEFWEYCRMHVNGSSSSNWDTVLDLVFPTPRRVPEIMAVTRLFNILTQ</sequence>
<accession>A0AA39QKR9</accession>
<name>A0AA39QKR9_9AGAR</name>
<keyword evidence="2" id="KW-0808">Transferase</keyword>
<comment type="caution">
    <text evidence="2">The sequence shown here is derived from an EMBL/GenBank/DDBJ whole genome shotgun (WGS) entry which is preliminary data.</text>
</comment>
<evidence type="ECO:0000313" key="3">
    <source>
        <dbReference type="Proteomes" id="UP001175228"/>
    </source>
</evidence>
<dbReference type="AlphaFoldDB" id="A0AA39QKR9"/>
<dbReference type="Pfam" id="PF01636">
    <property type="entry name" value="APH"/>
    <property type="match status" value="1"/>
</dbReference>
<evidence type="ECO:0000313" key="2">
    <source>
        <dbReference type="EMBL" id="KAK0504114.1"/>
    </source>
</evidence>
<feature type="domain" description="Aminoglycoside phosphotransferase" evidence="1">
    <location>
        <begin position="34"/>
        <end position="237"/>
    </location>
</feature>
<keyword evidence="2" id="KW-0418">Kinase</keyword>
<dbReference type="EMBL" id="JAUEPU010000003">
    <property type="protein sequence ID" value="KAK0504114.1"/>
    <property type="molecule type" value="Genomic_DNA"/>
</dbReference>
<dbReference type="PANTHER" id="PTHR21310:SF58">
    <property type="entry name" value="AMINOGLYCOSIDE PHOSPHOTRANSFERASE DOMAIN-CONTAINING PROTEIN"/>
    <property type="match status" value="1"/>
</dbReference>
<evidence type="ECO:0000259" key="1">
    <source>
        <dbReference type="Pfam" id="PF01636"/>
    </source>
</evidence>
<dbReference type="InterPro" id="IPR011009">
    <property type="entry name" value="Kinase-like_dom_sf"/>
</dbReference>
<proteinExistence type="predicted"/>
<dbReference type="Gene3D" id="3.30.200.150">
    <property type="match status" value="1"/>
</dbReference>
<reference evidence="2" key="1">
    <citation type="submission" date="2023-06" db="EMBL/GenBank/DDBJ databases">
        <authorList>
            <consortium name="Lawrence Berkeley National Laboratory"/>
            <person name="Ahrendt S."/>
            <person name="Sahu N."/>
            <person name="Indic B."/>
            <person name="Wong-Bajracharya J."/>
            <person name="Merenyi Z."/>
            <person name="Ke H.-M."/>
            <person name="Monk M."/>
            <person name="Kocsube S."/>
            <person name="Drula E."/>
            <person name="Lipzen A."/>
            <person name="Balint B."/>
            <person name="Henrissat B."/>
            <person name="Andreopoulos B."/>
            <person name="Martin F.M."/>
            <person name="Harder C.B."/>
            <person name="Rigling D."/>
            <person name="Ford K.L."/>
            <person name="Foster G.D."/>
            <person name="Pangilinan J."/>
            <person name="Papanicolaou A."/>
            <person name="Barry K."/>
            <person name="LaButti K."/>
            <person name="Viragh M."/>
            <person name="Koriabine M."/>
            <person name="Yan M."/>
            <person name="Riley R."/>
            <person name="Champramary S."/>
            <person name="Plett K.L."/>
            <person name="Tsai I.J."/>
            <person name="Slot J."/>
            <person name="Sipos G."/>
            <person name="Plett J."/>
            <person name="Nagy L.G."/>
            <person name="Grigoriev I.V."/>
        </authorList>
    </citation>
    <scope>NUCLEOTIDE SEQUENCE</scope>
    <source>
        <strain evidence="2">HWK02</strain>
    </source>
</reference>
<gene>
    <name evidence="2" type="ORF">EDD18DRAFT_487916</name>
</gene>
<dbReference type="PANTHER" id="PTHR21310">
    <property type="entry name" value="AMINOGLYCOSIDE PHOSPHOTRANSFERASE-RELATED-RELATED"/>
    <property type="match status" value="1"/>
</dbReference>
<organism evidence="2 3">
    <name type="scientific">Armillaria luteobubalina</name>
    <dbReference type="NCBI Taxonomy" id="153913"/>
    <lineage>
        <taxon>Eukaryota</taxon>
        <taxon>Fungi</taxon>
        <taxon>Dikarya</taxon>
        <taxon>Basidiomycota</taxon>
        <taxon>Agaricomycotina</taxon>
        <taxon>Agaricomycetes</taxon>
        <taxon>Agaricomycetidae</taxon>
        <taxon>Agaricales</taxon>
        <taxon>Marasmiineae</taxon>
        <taxon>Physalacriaceae</taxon>
        <taxon>Armillaria</taxon>
    </lineage>
</organism>
<dbReference type="InterPro" id="IPR002575">
    <property type="entry name" value="Aminoglycoside_PTrfase"/>
</dbReference>
<dbReference type="SUPFAM" id="SSF56112">
    <property type="entry name" value="Protein kinase-like (PK-like)"/>
    <property type="match status" value="1"/>
</dbReference>
<keyword evidence="3" id="KW-1185">Reference proteome</keyword>
<protein>
    <submittedName>
        <fullName evidence="2">Kinase-like domain-containing protein</fullName>
    </submittedName>
</protein>